<dbReference type="AlphaFoldDB" id="A0A5B7FM55"/>
<protein>
    <submittedName>
        <fullName evidence="1">Uncharacterized protein</fullName>
    </submittedName>
</protein>
<dbReference type="EMBL" id="VSRR010007138">
    <property type="protein sequence ID" value="MPC46289.1"/>
    <property type="molecule type" value="Genomic_DNA"/>
</dbReference>
<evidence type="ECO:0000313" key="2">
    <source>
        <dbReference type="Proteomes" id="UP000324222"/>
    </source>
</evidence>
<proteinExistence type="predicted"/>
<gene>
    <name evidence="1" type="ORF">E2C01_040005</name>
</gene>
<reference evidence="1 2" key="1">
    <citation type="submission" date="2019-05" db="EMBL/GenBank/DDBJ databases">
        <title>Another draft genome of Portunus trituberculatus and its Hox gene families provides insights of decapod evolution.</title>
        <authorList>
            <person name="Jeong J.-H."/>
            <person name="Song I."/>
            <person name="Kim S."/>
            <person name="Choi T."/>
            <person name="Kim D."/>
            <person name="Ryu S."/>
            <person name="Kim W."/>
        </authorList>
    </citation>
    <scope>NUCLEOTIDE SEQUENCE [LARGE SCALE GENOMIC DNA]</scope>
    <source>
        <tissue evidence="1">Muscle</tissue>
    </source>
</reference>
<sequence>MSTRRAGRSHDRSLAARPFPHVIIPRLLRENLGSVEDCSLAQIAETWDELHKQDMKEESQRA</sequence>
<dbReference type="Proteomes" id="UP000324222">
    <property type="component" value="Unassembled WGS sequence"/>
</dbReference>
<name>A0A5B7FM55_PORTR</name>
<keyword evidence="2" id="KW-1185">Reference proteome</keyword>
<organism evidence="1 2">
    <name type="scientific">Portunus trituberculatus</name>
    <name type="common">Swimming crab</name>
    <name type="synonym">Neptunus trituberculatus</name>
    <dbReference type="NCBI Taxonomy" id="210409"/>
    <lineage>
        <taxon>Eukaryota</taxon>
        <taxon>Metazoa</taxon>
        <taxon>Ecdysozoa</taxon>
        <taxon>Arthropoda</taxon>
        <taxon>Crustacea</taxon>
        <taxon>Multicrustacea</taxon>
        <taxon>Malacostraca</taxon>
        <taxon>Eumalacostraca</taxon>
        <taxon>Eucarida</taxon>
        <taxon>Decapoda</taxon>
        <taxon>Pleocyemata</taxon>
        <taxon>Brachyura</taxon>
        <taxon>Eubrachyura</taxon>
        <taxon>Portunoidea</taxon>
        <taxon>Portunidae</taxon>
        <taxon>Portuninae</taxon>
        <taxon>Portunus</taxon>
    </lineage>
</organism>
<accession>A0A5B7FM55</accession>
<comment type="caution">
    <text evidence="1">The sequence shown here is derived from an EMBL/GenBank/DDBJ whole genome shotgun (WGS) entry which is preliminary data.</text>
</comment>
<evidence type="ECO:0000313" key="1">
    <source>
        <dbReference type="EMBL" id="MPC46289.1"/>
    </source>
</evidence>